<gene>
    <name evidence="1" type="ORF">DCAF_LOCUS22742</name>
</gene>
<name>A0AAV1SID9_9ROSI</name>
<comment type="caution">
    <text evidence="1">The sequence shown here is derived from an EMBL/GenBank/DDBJ whole genome shotgun (WGS) entry which is preliminary data.</text>
</comment>
<dbReference type="AlphaFoldDB" id="A0AAV1SID9"/>
<reference evidence="1 2" key="1">
    <citation type="submission" date="2024-01" db="EMBL/GenBank/DDBJ databases">
        <authorList>
            <person name="Waweru B."/>
        </authorList>
    </citation>
    <scope>NUCLEOTIDE SEQUENCE [LARGE SCALE GENOMIC DNA]</scope>
</reference>
<protein>
    <submittedName>
        <fullName evidence="1">Uncharacterized protein</fullName>
    </submittedName>
</protein>
<proteinExistence type="predicted"/>
<evidence type="ECO:0000313" key="2">
    <source>
        <dbReference type="Proteomes" id="UP001314170"/>
    </source>
</evidence>
<accession>A0AAV1SID9</accession>
<keyword evidence="2" id="KW-1185">Reference proteome</keyword>
<organism evidence="1 2">
    <name type="scientific">Dovyalis caffra</name>
    <dbReference type="NCBI Taxonomy" id="77055"/>
    <lineage>
        <taxon>Eukaryota</taxon>
        <taxon>Viridiplantae</taxon>
        <taxon>Streptophyta</taxon>
        <taxon>Embryophyta</taxon>
        <taxon>Tracheophyta</taxon>
        <taxon>Spermatophyta</taxon>
        <taxon>Magnoliopsida</taxon>
        <taxon>eudicotyledons</taxon>
        <taxon>Gunneridae</taxon>
        <taxon>Pentapetalae</taxon>
        <taxon>rosids</taxon>
        <taxon>fabids</taxon>
        <taxon>Malpighiales</taxon>
        <taxon>Salicaceae</taxon>
        <taxon>Flacourtieae</taxon>
        <taxon>Dovyalis</taxon>
    </lineage>
</organism>
<dbReference type="Proteomes" id="UP001314170">
    <property type="component" value="Unassembled WGS sequence"/>
</dbReference>
<dbReference type="EMBL" id="CAWUPB010001179">
    <property type="protein sequence ID" value="CAK7350018.1"/>
    <property type="molecule type" value="Genomic_DNA"/>
</dbReference>
<evidence type="ECO:0000313" key="1">
    <source>
        <dbReference type="EMBL" id="CAK7350018.1"/>
    </source>
</evidence>
<sequence length="83" mass="9144">MAKAVYLRSTTKVPVVMFSSLVSGFDEKVVKDLIADINHGAVSMSLEMVVSAQTTCKTSALSGLRNPQMVKSVIRERRDLMRL</sequence>